<dbReference type="AlphaFoldDB" id="C1MNS6"/>
<gene>
    <name evidence="2" type="ORF">MICPUCDRAFT_62037</name>
</gene>
<dbReference type="EMBL" id="GG663737">
    <property type="protein sequence ID" value="EEH58343.1"/>
    <property type="molecule type" value="Genomic_DNA"/>
</dbReference>
<name>C1MNS6_MICPC</name>
<feature type="region of interest" description="Disordered" evidence="1">
    <location>
        <begin position="191"/>
        <end position="213"/>
    </location>
</feature>
<evidence type="ECO:0000256" key="1">
    <source>
        <dbReference type="SAM" id="MobiDB-lite"/>
    </source>
</evidence>
<evidence type="ECO:0000313" key="2">
    <source>
        <dbReference type="EMBL" id="EEH58343.1"/>
    </source>
</evidence>
<dbReference type="RefSeq" id="XP_003056698.1">
    <property type="nucleotide sequence ID" value="XM_003056652.1"/>
</dbReference>
<dbReference type="GeneID" id="9682090"/>
<keyword evidence="3" id="KW-1185">Reference proteome</keyword>
<protein>
    <submittedName>
        <fullName evidence="2">Predicted protein</fullName>
    </submittedName>
</protein>
<feature type="compositionally biased region" description="Low complexity" evidence="1">
    <location>
        <begin position="51"/>
        <end position="65"/>
    </location>
</feature>
<feature type="compositionally biased region" description="Acidic residues" evidence="1">
    <location>
        <begin position="74"/>
        <end position="86"/>
    </location>
</feature>
<reference evidence="2 3" key="1">
    <citation type="journal article" date="2009" name="Science">
        <title>Green evolution and dynamic adaptations revealed by genomes of the marine picoeukaryotes Micromonas.</title>
        <authorList>
            <person name="Worden A.Z."/>
            <person name="Lee J.H."/>
            <person name="Mock T."/>
            <person name="Rouze P."/>
            <person name="Simmons M.P."/>
            <person name="Aerts A.L."/>
            <person name="Allen A.E."/>
            <person name="Cuvelier M.L."/>
            <person name="Derelle E."/>
            <person name="Everett M.V."/>
            <person name="Foulon E."/>
            <person name="Grimwood J."/>
            <person name="Gundlach H."/>
            <person name="Henrissat B."/>
            <person name="Napoli C."/>
            <person name="McDonald S.M."/>
            <person name="Parker M.S."/>
            <person name="Rombauts S."/>
            <person name="Salamov A."/>
            <person name="Von Dassow P."/>
            <person name="Badger J.H."/>
            <person name="Coutinho P.M."/>
            <person name="Demir E."/>
            <person name="Dubchak I."/>
            <person name="Gentemann C."/>
            <person name="Eikrem W."/>
            <person name="Gready J.E."/>
            <person name="John U."/>
            <person name="Lanier W."/>
            <person name="Lindquist E.A."/>
            <person name="Lucas S."/>
            <person name="Mayer K.F."/>
            <person name="Moreau H."/>
            <person name="Not F."/>
            <person name="Otillar R."/>
            <person name="Panaud O."/>
            <person name="Pangilinan J."/>
            <person name="Paulsen I."/>
            <person name="Piegu B."/>
            <person name="Poliakov A."/>
            <person name="Robbens S."/>
            <person name="Schmutz J."/>
            <person name="Toulza E."/>
            <person name="Wyss T."/>
            <person name="Zelensky A."/>
            <person name="Zhou K."/>
            <person name="Armbrust E.V."/>
            <person name="Bhattacharya D."/>
            <person name="Goodenough U.W."/>
            <person name="Van de Peer Y."/>
            <person name="Grigoriev I.V."/>
        </authorList>
    </citation>
    <scope>NUCLEOTIDE SEQUENCE [LARGE SCALE GENOMIC DNA]</scope>
    <source>
        <strain evidence="2 3">CCMP1545</strain>
    </source>
</reference>
<dbReference type="Proteomes" id="UP000001876">
    <property type="component" value="Unassembled WGS sequence"/>
</dbReference>
<organism evidence="3">
    <name type="scientific">Micromonas pusilla (strain CCMP1545)</name>
    <name type="common">Picoplanktonic green alga</name>
    <dbReference type="NCBI Taxonomy" id="564608"/>
    <lineage>
        <taxon>Eukaryota</taxon>
        <taxon>Viridiplantae</taxon>
        <taxon>Chlorophyta</taxon>
        <taxon>Mamiellophyceae</taxon>
        <taxon>Mamiellales</taxon>
        <taxon>Mamiellaceae</taxon>
        <taxon>Micromonas</taxon>
    </lineage>
</organism>
<proteinExistence type="predicted"/>
<feature type="region of interest" description="Disordered" evidence="1">
    <location>
        <begin position="23"/>
        <end position="160"/>
    </location>
</feature>
<feature type="compositionally biased region" description="Acidic residues" evidence="1">
    <location>
        <begin position="142"/>
        <end position="152"/>
    </location>
</feature>
<evidence type="ECO:0000313" key="3">
    <source>
        <dbReference type="Proteomes" id="UP000001876"/>
    </source>
</evidence>
<sequence length="213" mass="22388">MPPSRAREVDALDAVAEFASALVGRSPAPPAKKIKTFTRRERRGAPPPSPRASSPPREVPAALAPSPSPSRDDDREEEDLERDVDVDVAPPPARTREARARRSSPAAEAEAEAEAPAPPPLSFENDALPSFPSPAPLPGARDDDDDDDDDDALAPSTVDNAAILRSPAGKAGAAVIEDVEARGRALLGALAESASSTPRWRCSRRASTSAKPR</sequence>
<dbReference type="KEGG" id="mpp:MICPUCDRAFT_62037"/>
<feature type="compositionally biased region" description="Basic residues" evidence="1">
    <location>
        <begin position="32"/>
        <end position="42"/>
    </location>
</feature>
<accession>C1MNS6</accession>